<dbReference type="EMBL" id="BGPR01003462">
    <property type="protein sequence ID" value="GBM88442.1"/>
    <property type="molecule type" value="Genomic_DNA"/>
</dbReference>
<accession>A0A4Y2JGL8</accession>
<organism evidence="1 2">
    <name type="scientific">Araneus ventricosus</name>
    <name type="common">Orbweaver spider</name>
    <name type="synonym">Epeira ventricosa</name>
    <dbReference type="NCBI Taxonomy" id="182803"/>
    <lineage>
        <taxon>Eukaryota</taxon>
        <taxon>Metazoa</taxon>
        <taxon>Ecdysozoa</taxon>
        <taxon>Arthropoda</taxon>
        <taxon>Chelicerata</taxon>
        <taxon>Arachnida</taxon>
        <taxon>Araneae</taxon>
        <taxon>Araneomorphae</taxon>
        <taxon>Entelegynae</taxon>
        <taxon>Araneoidea</taxon>
        <taxon>Araneidae</taxon>
        <taxon>Araneus</taxon>
    </lineage>
</organism>
<keyword evidence="2" id="KW-1185">Reference proteome</keyword>
<proteinExistence type="predicted"/>
<comment type="caution">
    <text evidence="1">The sequence shown here is derived from an EMBL/GenBank/DDBJ whole genome shotgun (WGS) entry which is preliminary data.</text>
</comment>
<dbReference type="AlphaFoldDB" id="A0A4Y2JGL8"/>
<evidence type="ECO:0000313" key="2">
    <source>
        <dbReference type="Proteomes" id="UP000499080"/>
    </source>
</evidence>
<evidence type="ECO:0000313" key="1">
    <source>
        <dbReference type="EMBL" id="GBM88442.1"/>
    </source>
</evidence>
<gene>
    <name evidence="1" type="ORF">AVEN_22269_1</name>
</gene>
<protein>
    <submittedName>
        <fullName evidence="1">Uncharacterized protein</fullName>
    </submittedName>
</protein>
<sequence>MRPSCVWKFSKLPPLFFEINISRYELLSKLIPCGATKDRGNQQTDKKKKCLFFSPEGRTLGLLFQSPNHDSRASITGISKRTGGATQKSSFHPYLMKGTERLLGWEWLKSF</sequence>
<reference evidence="1 2" key="1">
    <citation type="journal article" date="2019" name="Sci. Rep.">
        <title>Orb-weaving spider Araneus ventricosus genome elucidates the spidroin gene catalogue.</title>
        <authorList>
            <person name="Kono N."/>
            <person name="Nakamura H."/>
            <person name="Ohtoshi R."/>
            <person name="Moran D.A.P."/>
            <person name="Shinohara A."/>
            <person name="Yoshida Y."/>
            <person name="Fujiwara M."/>
            <person name="Mori M."/>
            <person name="Tomita M."/>
            <person name="Arakawa K."/>
        </authorList>
    </citation>
    <scope>NUCLEOTIDE SEQUENCE [LARGE SCALE GENOMIC DNA]</scope>
</reference>
<name>A0A4Y2JGL8_ARAVE</name>
<dbReference type="Proteomes" id="UP000499080">
    <property type="component" value="Unassembled WGS sequence"/>
</dbReference>